<evidence type="ECO:0000313" key="3">
    <source>
        <dbReference type="Proteomes" id="UP001500101"/>
    </source>
</evidence>
<name>A0ABP7YLI0_9SPHI</name>
<keyword evidence="1" id="KW-1133">Transmembrane helix</keyword>
<sequence length="309" mass="36913">MDVAKLFYMEFLFLDTYYVDNQNILDVFKDYIIPIICGIAIPFVIFLFTSWNEYYKKLLERYNLREAVFFKNTQIIADLNLGIRDIDGYLIEINIDNNIINKRNLFFKNIEDILSIPFNTIVELFFKNSNNNSIQLYSNYEKNLVLVNNLKEFHNLIIQKNNEENLLMLKNLYEVEKEIMLFCKDKMNLYPDINAGPGFSYWNKNTNFVRLMMKNGVDLNTKYQNIIDLINFLDHKTDPDYFSNEFYKLVRSASDYLLVVQFNISNVISDLNNIQNTFSNCIDTINDFQPIVQINEPRKYQFWKYFNNS</sequence>
<gene>
    <name evidence="2" type="ORF">GCM10022216_14570</name>
</gene>
<evidence type="ECO:0000256" key="1">
    <source>
        <dbReference type="SAM" id="Phobius"/>
    </source>
</evidence>
<accession>A0ABP7YLI0</accession>
<proteinExistence type="predicted"/>
<dbReference type="EMBL" id="BAAAZI010000006">
    <property type="protein sequence ID" value="GAA4137956.1"/>
    <property type="molecule type" value="Genomic_DNA"/>
</dbReference>
<reference evidence="3" key="1">
    <citation type="journal article" date="2019" name="Int. J. Syst. Evol. Microbiol.">
        <title>The Global Catalogue of Microorganisms (GCM) 10K type strain sequencing project: providing services to taxonomists for standard genome sequencing and annotation.</title>
        <authorList>
            <consortium name="The Broad Institute Genomics Platform"/>
            <consortium name="The Broad Institute Genome Sequencing Center for Infectious Disease"/>
            <person name="Wu L."/>
            <person name="Ma J."/>
        </authorList>
    </citation>
    <scope>NUCLEOTIDE SEQUENCE [LARGE SCALE GENOMIC DNA]</scope>
    <source>
        <strain evidence="3">JCM 16704</strain>
    </source>
</reference>
<keyword evidence="3" id="KW-1185">Reference proteome</keyword>
<protein>
    <submittedName>
        <fullName evidence="2">Uncharacterized protein</fullName>
    </submittedName>
</protein>
<dbReference type="Proteomes" id="UP001500101">
    <property type="component" value="Unassembled WGS sequence"/>
</dbReference>
<keyword evidence="1" id="KW-0812">Transmembrane</keyword>
<feature type="transmembrane region" description="Helical" evidence="1">
    <location>
        <begin position="31"/>
        <end position="51"/>
    </location>
</feature>
<evidence type="ECO:0000313" key="2">
    <source>
        <dbReference type="EMBL" id="GAA4137956.1"/>
    </source>
</evidence>
<keyword evidence="1" id="KW-0472">Membrane</keyword>
<comment type="caution">
    <text evidence="2">The sequence shown here is derived from an EMBL/GenBank/DDBJ whole genome shotgun (WGS) entry which is preliminary data.</text>
</comment>
<organism evidence="2 3">
    <name type="scientific">Sphingobacterium kyonggiense</name>
    <dbReference type="NCBI Taxonomy" id="714075"/>
    <lineage>
        <taxon>Bacteria</taxon>
        <taxon>Pseudomonadati</taxon>
        <taxon>Bacteroidota</taxon>
        <taxon>Sphingobacteriia</taxon>
        <taxon>Sphingobacteriales</taxon>
        <taxon>Sphingobacteriaceae</taxon>
        <taxon>Sphingobacterium</taxon>
    </lineage>
</organism>